<feature type="transmembrane region" description="Helical" evidence="1">
    <location>
        <begin position="12"/>
        <end position="38"/>
    </location>
</feature>
<keyword evidence="3" id="KW-1185">Reference proteome</keyword>
<keyword evidence="1" id="KW-0812">Transmembrane</keyword>
<organism evidence="2 3">
    <name type="scientific">Natranaerovirga pectinivora</name>
    <dbReference type="NCBI Taxonomy" id="682400"/>
    <lineage>
        <taxon>Bacteria</taxon>
        <taxon>Bacillati</taxon>
        <taxon>Bacillota</taxon>
        <taxon>Clostridia</taxon>
        <taxon>Lachnospirales</taxon>
        <taxon>Natranaerovirgaceae</taxon>
        <taxon>Natranaerovirga</taxon>
    </lineage>
</organism>
<evidence type="ECO:0000313" key="3">
    <source>
        <dbReference type="Proteomes" id="UP000294902"/>
    </source>
</evidence>
<dbReference type="AlphaFoldDB" id="A0A4R3MQV1"/>
<protein>
    <submittedName>
        <fullName evidence="2">Prepilin-type N-terminal cleavage/methylation domain-containing protein</fullName>
    </submittedName>
</protein>
<keyword evidence="1" id="KW-0472">Membrane</keyword>
<dbReference type="Proteomes" id="UP000294902">
    <property type="component" value="Unassembled WGS sequence"/>
</dbReference>
<dbReference type="Pfam" id="PF07963">
    <property type="entry name" value="N_methyl"/>
    <property type="match status" value="1"/>
</dbReference>
<dbReference type="RefSeq" id="WP_132249354.1">
    <property type="nucleotide sequence ID" value="NZ_SMAL01000001.1"/>
</dbReference>
<comment type="caution">
    <text evidence="2">The sequence shown here is derived from an EMBL/GenBank/DDBJ whole genome shotgun (WGS) entry which is preliminary data.</text>
</comment>
<evidence type="ECO:0000313" key="2">
    <source>
        <dbReference type="EMBL" id="TCT16903.1"/>
    </source>
</evidence>
<proteinExistence type="predicted"/>
<dbReference type="InterPro" id="IPR045584">
    <property type="entry name" value="Pilin-like"/>
</dbReference>
<name>A0A4R3MQV1_9FIRM</name>
<gene>
    <name evidence="2" type="ORF">EDC18_101199</name>
</gene>
<sequence length="142" mass="16171">MKKDLFNKKGVTLIEIIVVIAIISIVFTLGFSFFSMFINSFFKQADIIDSQRAVNGIIRELDREIRRVDINDISILDNGISVGSLDYKMQGDTLLKNGSILNRGITDFFVTKVGNKITINITIDGKHENSINMEHVIYIREW</sequence>
<reference evidence="2 3" key="1">
    <citation type="submission" date="2019-03" db="EMBL/GenBank/DDBJ databases">
        <title>Genomic Encyclopedia of Type Strains, Phase IV (KMG-IV): sequencing the most valuable type-strain genomes for metagenomic binning, comparative biology and taxonomic classification.</title>
        <authorList>
            <person name="Goeker M."/>
        </authorList>
    </citation>
    <scope>NUCLEOTIDE SEQUENCE [LARGE SCALE GENOMIC DNA]</scope>
    <source>
        <strain evidence="2 3">DSM 24629</strain>
    </source>
</reference>
<dbReference type="EMBL" id="SMAL01000001">
    <property type="protein sequence ID" value="TCT16903.1"/>
    <property type="molecule type" value="Genomic_DNA"/>
</dbReference>
<dbReference type="SUPFAM" id="SSF54523">
    <property type="entry name" value="Pili subunits"/>
    <property type="match status" value="1"/>
</dbReference>
<evidence type="ECO:0000256" key="1">
    <source>
        <dbReference type="SAM" id="Phobius"/>
    </source>
</evidence>
<accession>A0A4R3MQV1</accession>
<keyword evidence="1" id="KW-1133">Transmembrane helix</keyword>
<dbReference type="InterPro" id="IPR012902">
    <property type="entry name" value="N_methyl_site"/>
</dbReference>
<dbReference type="NCBIfam" id="TIGR02532">
    <property type="entry name" value="IV_pilin_GFxxxE"/>
    <property type="match status" value="1"/>
</dbReference>